<protein>
    <submittedName>
        <fullName evidence="1">Uncharacterized protein</fullName>
    </submittedName>
</protein>
<dbReference type="AlphaFoldDB" id="A0A6N2UVA1"/>
<evidence type="ECO:0000313" key="1">
    <source>
        <dbReference type="EMBL" id="VYT22575.1"/>
    </source>
</evidence>
<organism evidence="1">
    <name type="scientific">[Clostridium] nexile</name>
    <dbReference type="NCBI Taxonomy" id="29361"/>
    <lineage>
        <taxon>Bacteria</taxon>
        <taxon>Bacillati</taxon>
        <taxon>Bacillota</taxon>
        <taxon>Clostridia</taxon>
        <taxon>Lachnospirales</taxon>
        <taxon>Lachnospiraceae</taxon>
        <taxon>Tyzzerella</taxon>
    </lineage>
</organism>
<name>A0A6N2UVA1_9FIRM</name>
<proteinExistence type="predicted"/>
<accession>A0A6N2UVA1</accession>
<sequence>MNDLTLGIGHAGDDDGLLVEGLNLELRAVEGRAAERVAGAGLDVMLGNFHATANNVILGGEGIHLTVLRDRHSHLVGGVEVIVVGGRLADDVLAVRQAVRRGLRHAVLVSDDGLHRLTGVVALAIDRDCVGVVVDDGEGDAAEISTALRGLSGLGVELLDGHATANHRLRDFRKVEGRDTIKRLLLNLLEIHLVIQLVTGRSLGFVCGHGTTRHSNASAFRKIEVIT</sequence>
<reference evidence="1" key="1">
    <citation type="submission" date="2019-11" db="EMBL/GenBank/DDBJ databases">
        <authorList>
            <person name="Feng L."/>
        </authorList>
    </citation>
    <scope>NUCLEOTIDE SEQUENCE</scope>
    <source>
        <strain evidence="1">CnexileLFYP112</strain>
    </source>
</reference>
<gene>
    <name evidence="1" type="ORF">CNLFYP112_02353</name>
</gene>
<dbReference type="EMBL" id="CACRTG010000021">
    <property type="protein sequence ID" value="VYT22575.1"/>
    <property type="molecule type" value="Genomic_DNA"/>
</dbReference>